<proteinExistence type="predicted"/>
<evidence type="ECO:0000313" key="2">
    <source>
        <dbReference type="EMBL" id="OQB39535.1"/>
    </source>
</evidence>
<dbReference type="Proteomes" id="UP000485621">
    <property type="component" value="Unassembled WGS sequence"/>
</dbReference>
<accession>A0A1V5ZH53</accession>
<feature type="transmembrane region" description="Helical" evidence="1">
    <location>
        <begin position="30"/>
        <end position="51"/>
    </location>
</feature>
<organism evidence="2">
    <name type="scientific">candidate division CPR1 bacterium ADurb.Bin160</name>
    <dbReference type="NCBI Taxonomy" id="1852826"/>
    <lineage>
        <taxon>Bacteria</taxon>
        <taxon>candidate division CPR1</taxon>
    </lineage>
</organism>
<name>A0A1V5ZH53_9BACT</name>
<comment type="caution">
    <text evidence="2">The sequence shown here is derived from an EMBL/GenBank/DDBJ whole genome shotgun (WGS) entry which is preliminary data.</text>
</comment>
<keyword evidence="1" id="KW-1133">Transmembrane helix</keyword>
<reference evidence="2" key="1">
    <citation type="submission" date="2017-02" db="EMBL/GenBank/DDBJ databases">
        <title>Delving into the versatile metabolic prowess of the omnipresent phylum Bacteroidetes.</title>
        <authorList>
            <person name="Nobu M.K."/>
            <person name="Mei R."/>
            <person name="Narihiro T."/>
            <person name="Kuroda K."/>
            <person name="Liu W.-T."/>
        </authorList>
    </citation>
    <scope>NUCLEOTIDE SEQUENCE</scope>
    <source>
        <strain evidence="2">ADurb.Bin160</strain>
    </source>
</reference>
<feature type="transmembrane region" description="Helical" evidence="1">
    <location>
        <begin position="63"/>
        <end position="84"/>
    </location>
</feature>
<protein>
    <submittedName>
        <fullName evidence="2">Uncharacterized protein</fullName>
    </submittedName>
</protein>
<evidence type="ECO:0000256" key="1">
    <source>
        <dbReference type="SAM" id="Phobius"/>
    </source>
</evidence>
<dbReference type="EMBL" id="MWDB01000090">
    <property type="protein sequence ID" value="OQB39535.1"/>
    <property type="molecule type" value="Genomic_DNA"/>
</dbReference>
<keyword evidence="1" id="KW-0812">Transmembrane</keyword>
<dbReference type="AlphaFoldDB" id="A0A1V5ZH53"/>
<sequence>MKNNKLFILLRTTLKFKIMEDKKVISEEKLLRFTGNLILIIGTICFVAELYQNVIEEFEISGLFNSALILCGTLFMYSILLVLAKISEKLEKK</sequence>
<gene>
    <name evidence="2" type="ORF">BWY04_01568</name>
</gene>
<keyword evidence="1" id="KW-0472">Membrane</keyword>